<evidence type="ECO:0000256" key="3">
    <source>
        <dbReference type="ARBA" id="ARBA00010617"/>
    </source>
</evidence>
<comment type="cofactor">
    <cofactor evidence="1 9">
        <name>heme</name>
        <dbReference type="ChEBI" id="CHEBI:30413"/>
    </cofactor>
</comment>
<accession>A0A8H3BQ81</accession>
<dbReference type="GO" id="GO:0005506">
    <property type="term" value="F:iron ion binding"/>
    <property type="evidence" value="ECO:0007669"/>
    <property type="project" value="InterPro"/>
</dbReference>
<dbReference type="CDD" id="cd11065">
    <property type="entry name" value="CYP64-like"/>
    <property type="match status" value="1"/>
</dbReference>
<evidence type="ECO:0000313" key="12">
    <source>
        <dbReference type="Proteomes" id="UP000663846"/>
    </source>
</evidence>
<reference evidence="11" key="1">
    <citation type="submission" date="2021-01" db="EMBL/GenBank/DDBJ databases">
        <authorList>
            <person name="Kaushik A."/>
        </authorList>
    </citation>
    <scope>NUCLEOTIDE SEQUENCE</scope>
    <source>
        <strain evidence="11">AG1-1C</strain>
    </source>
</reference>
<comment type="similarity">
    <text evidence="3 10">Belongs to the cytochrome P450 family.</text>
</comment>
<keyword evidence="7 9" id="KW-0408">Iron</keyword>
<evidence type="ECO:0000256" key="8">
    <source>
        <dbReference type="ARBA" id="ARBA00023033"/>
    </source>
</evidence>
<evidence type="ECO:0000256" key="5">
    <source>
        <dbReference type="ARBA" id="ARBA00022723"/>
    </source>
</evidence>
<dbReference type="InterPro" id="IPR050364">
    <property type="entry name" value="Cytochrome_P450_fung"/>
</dbReference>
<gene>
    <name evidence="11" type="ORF">RDB_LOCUS163357</name>
</gene>
<evidence type="ECO:0000256" key="2">
    <source>
        <dbReference type="ARBA" id="ARBA00005179"/>
    </source>
</evidence>
<sequence length="520" mass="59288">MPGPRDTFFASLAILTPVLLWNYYRTKSDRKVAHPPSPISLPLIGNLLSLPSGPEHVMYMILGKQLKSDVIYLSLFGHEIVVLNSSEAASDLLEKRSGLYSDRFCPLIITDQNLFNWSTAPTVLGYNDVWRHHRRMLNKWLNVREVSQFHKVQENQARALLRRLLGVSTEAHPFNSVKDEVIFSMTSSIFQIVYGYAAQEKPDPYFQAAHESDDNAARAAMITSFYVNIFPFLNRIPEWVPGTGWKRTVREWRKQKEYALDAPFRWTQNQLSQGTYEHSIIADLLQDQSLSSSLTVEERDIRLKELGHVLFSGGTDTTALLLLSFIAAMVLNPDVQTRAQQEIDKNLGHGTMPQISDRERLPYVNRLILEVLRWRPVLPIAIPHQCFQDDVYRGYQIAKGTIVIGNVWAITRDESVYAEPENFNPDRFLEPNVPPAPAFGWGRRKCPGVYFGEASLFITVASLLATFTFSKRRDLNGNYINPVIENASDSILLAPKPFEFEFAPRSDAHRRLINETDPSH</sequence>
<keyword evidence="4 9" id="KW-0349">Heme</keyword>
<dbReference type="InterPro" id="IPR036396">
    <property type="entry name" value="Cyt_P450_sf"/>
</dbReference>
<protein>
    <recommendedName>
        <fullName evidence="13">O-methylsterigmatocystin oxidoreductase</fullName>
    </recommendedName>
</protein>
<evidence type="ECO:0000256" key="10">
    <source>
        <dbReference type="RuleBase" id="RU000461"/>
    </source>
</evidence>
<feature type="binding site" description="axial binding residue" evidence="9">
    <location>
        <position position="446"/>
    </location>
    <ligand>
        <name>heme</name>
        <dbReference type="ChEBI" id="CHEBI:30413"/>
    </ligand>
    <ligandPart>
        <name>Fe</name>
        <dbReference type="ChEBI" id="CHEBI:18248"/>
    </ligandPart>
</feature>
<dbReference type="GO" id="GO:0004497">
    <property type="term" value="F:monooxygenase activity"/>
    <property type="evidence" value="ECO:0007669"/>
    <property type="project" value="UniProtKB-KW"/>
</dbReference>
<evidence type="ECO:0000256" key="7">
    <source>
        <dbReference type="ARBA" id="ARBA00023004"/>
    </source>
</evidence>
<dbReference type="GO" id="GO:0016705">
    <property type="term" value="F:oxidoreductase activity, acting on paired donors, with incorporation or reduction of molecular oxygen"/>
    <property type="evidence" value="ECO:0007669"/>
    <property type="project" value="InterPro"/>
</dbReference>
<dbReference type="SUPFAM" id="SSF48264">
    <property type="entry name" value="Cytochrome P450"/>
    <property type="match status" value="1"/>
</dbReference>
<dbReference type="InterPro" id="IPR002401">
    <property type="entry name" value="Cyt_P450_E_grp-I"/>
</dbReference>
<dbReference type="PANTHER" id="PTHR46300:SF7">
    <property type="entry name" value="P450, PUTATIVE (EUROFUNG)-RELATED"/>
    <property type="match status" value="1"/>
</dbReference>
<comment type="pathway">
    <text evidence="2">Secondary metabolite biosynthesis.</text>
</comment>
<dbReference type="Gene3D" id="1.10.630.10">
    <property type="entry name" value="Cytochrome P450"/>
    <property type="match status" value="1"/>
</dbReference>
<proteinExistence type="inferred from homology"/>
<dbReference type="AlphaFoldDB" id="A0A8H3BQ81"/>
<evidence type="ECO:0008006" key="13">
    <source>
        <dbReference type="Google" id="ProtNLM"/>
    </source>
</evidence>
<dbReference type="InterPro" id="IPR017972">
    <property type="entry name" value="Cyt_P450_CS"/>
</dbReference>
<dbReference type="PRINTS" id="PR00463">
    <property type="entry name" value="EP450I"/>
</dbReference>
<comment type="caution">
    <text evidence="11">The sequence shown here is derived from an EMBL/GenBank/DDBJ whole genome shotgun (WGS) entry which is preliminary data.</text>
</comment>
<dbReference type="GO" id="GO:0020037">
    <property type="term" value="F:heme binding"/>
    <property type="evidence" value="ECO:0007669"/>
    <property type="project" value="InterPro"/>
</dbReference>
<evidence type="ECO:0000256" key="4">
    <source>
        <dbReference type="ARBA" id="ARBA00022617"/>
    </source>
</evidence>
<keyword evidence="6 10" id="KW-0560">Oxidoreductase</keyword>
<dbReference type="Proteomes" id="UP000663846">
    <property type="component" value="Unassembled WGS sequence"/>
</dbReference>
<organism evidence="11 12">
    <name type="scientific">Rhizoctonia solani</name>
    <dbReference type="NCBI Taxonomy" id="456999"/>
    <lineage>
        <taxon>Eukaryota</taxon>
        <taxon>Fungi</taxon>
        <taxon>Dikarya</taxon>
        <taxon>Basidiomycota</taxon>
        <taxon>Agaricomycotina</taxon>
        <taxon>Agaricomycetes</taxon>
        <taxon>Cantharellales</taxon>
        <taxon>Ceratobasidiaceae</taxon>
        <taxon>Rhizoctonia</taxon>
    </lineage>
</organism>
<name>A0A8H3BQ81_9AGAM</name>
<dbReference type="PANTHER" id="PTHR46300">
    <property type="entry name" value="P450, PUTATIVE (EUROFUNG)-RELATED-RELATED"/>
    <property type="match status" value="1"/>
</dbReference>
<evidence type="ECO:0000313" key="11">
    <source>
        <dbReference type="EMBL" id="CAE6463656.1"/>
    </source>
</evidence>
<evidence type="ECO:0000256" key="1">
    <source>
        <dbReference type="ARBA" id="ARBA00001971"/>
    </source>
</evidence>
<evidence type="ECO:0000256" key="6">
    <source>
        <dbReference type="ARBA" id="ARBA00023002"/>
    </source>
</evidence>
<dbReference type="Pfam" id="PF00067">
    <property type="entry name" value="p450"/>
    <property type="match status" value="1"/>
</dbReference>
<keyword evidence="5 9" id="KW-0479">Metal-binding</keyword>
<dbReference type="PROSITE" id="PS00086">
    <property type="entry name" value="CYTOCHROME_P450"/>
    <property type="match status" value="1"/>
</dbReference>
<keyword evidence="8 10" id="KW-0503">Monooxygenase</keyword>
<dbReference type="InterPro" id="IPR001128">
    <property type="entry name" value="Cyt_P450"/>
</dbReference>
<evidence type="ECO:0000256" key="9">
    <source>
        <dbReference type="PIRSR" id="PIRSR602401-1"/>
    </source>
</evidence>
<dbReference type="EMBL" id="CAJMWS010000791">
    <property type="protein sequence ID" value="CAE6463656.1"/>
    <property type="molecule type" value="Genomic_DNA"/>
</dbReference>